<evidence type="ECO:0000256" key="3">
    <source>
        <dbReference type="ARBA" id="ARBA00023125"/>
    </source>
</evidence>
<evidence type="ECO:0000256" key="4">
    <source>
        <dbReference type="ARBA" id="ARBA00023163"/>
    </source>
</evidence>
<dbReference type="FunFam" id="1.10.10.10:FF:000001">
    <property type="entry name" value="LysR family transcriptional regulator"/>
    <property type="match status" value="1"/>
</dbReference>
<dbReference type="Pfam" id="PF03466">
    <property type="entry name" value="LysR_substrate"/>
    <property type="match status" value="1"/>
</dbReference>
<comment type="similarity">
    <text evidence="1">Belongs to the LysR transcriptional regulatory family.</text>
</comment>
<dbReference type="CDD" id="cd08414">
    <property type="entry name" value="PBP2_LTTR_aromatics_like"/>
    <property type="match status" value="1"/>
</dbReference>
<dbReference type="PRINTS" id="PR00039">
    <property type="entry name" value="HTHLYSR"/>
</dbReference>
<dbReference type="SUPFAM" id="SSF53850">
    <property type="entry name" value="Periplasmic binding protein-like II"/>
    <property type="match status" value="1"/>
</dbReference>
<dbReference type="Pfam" id="PF00126">
    <property type="entry name" value="HTH_1"/>
    <property type="match status" value="1"/>
</dbReference>
<dbReference type="GO" id="GO:0032993">
    <property type="term" value="C:protein-DNA complex"/>
    <property type="evidence" value="ECO:0007669"/>
    <property type="project" value="TreeGrafter"/>
</dbReference>
<evidence type="ECO:0000256" key="1">
    <source>
        <dbReference type="ARBA" id="ARBA00009437"/>
    </source>
</evidence>
<dbReference type="Gene3D" id="1.10.10.10">
    <property type="entry name" value="Winged helix-like DNA-binding domain superfamily/Winged helix DNA-binding domain"/>
    <property type="match status" value="1"/>
</dbReference>
<dbReference type="SUPFAM" id="SSF46785">
    <property type="entry name" value="Winged helix' DNA-binding domain"/>
    <property type="match status" value="1"/>
</dbReference>
<evidence type="ECO:0000256" key="2">
    <source>
        <dbReference type="ARBA" id="ARBA00023015"/>
    </source>
</evidence>
<keyword evidence="2" id="KW-0805">Transcription regulation</keyword>
<gene>
    <name evidence="6" type="ORF">AAFP32_05495</name>
</gene>
<accession>A0AAU7UP64</accession>
<sequence length="304" mass="32633">MEVQQARVFMALAEELHFGRAAQRLGMGQSLLSRMIRQLEDELGATLFQRTTRNVRLAPAGLALFEPARQMIGLQRVAIDSVKRAAAGEVGQLDFGFARSSSRGIAASLVAAAYEDHPGITFGIESNVFADEGLTRLADGSLDLALVRWTRQPPTIAGRAVLIEHPVVTLPDSHRLARRKLLRVDELANEDLLSLPANPNSTLRETTNRLCHNAGFSPRVILELPDAQTISALIAAGMGLTITFDSVATSMREPGTVTIPLDVVGEASVVYLAHLRTHGSASLSAVLAIAETVLPTVSSTSERT</sequence>
<reference evidence="6" key="1">
    <citation type="submission" date="2024-06" db="EMBL/GenBank/DDBJ databases">
        <title>Brevibacterium koreense sp. nov., isolated from jogae-jeotgal, a Korean fermented seafood.</title>
        <authorList>
            <person name="Whon T.W."/>
            <person name="Nam S."/>
            <person name="Kim Y."/>
        </authorList>
    </citation>
    <scope>NUCLEOTIDE SEQUENCE</scope>
    <source>
        <strain evidence="6">CBA3109</strain>
    </source>
</reference>
<dbReference type="EMBL" id="CP158281">
    <property type="protein sequence ID" value="XBV90181.1"/>
    <property type="molecule type" value="Genomic_DNA"/>
</dbReference>
<evidence type="ECO:0000313" key="6">
    <source>
        <dbReference type="EMBL" id="XBV90181.1"/>
    </source>
</evidence>
<evidence type="ECO:0000259" key="5">
    <source>
        <dbReference type="PROSITE" id="PS50931"/>
    </source>
</evidence>
<dbReference type="PROSITE" id="PS50931">
    <property type="entry name" value="HTH_LYSR"/>
    <property type="match status" value="1"/>
</dbReference>
<dbReference type="InterPro" id="IPR000847">
    <property type="entry name" value="LysR_HTH_N"/>
</dbReference>
<dbReference type="GO" id="GO:0003700">
    <property type="term" value="F:DNA-binding transcription factor activity"/>
    <property type="evidence" value="ECO:0007669"/>
    <property type="project" value="InterPro"/>
</dbReference>
<protein>
    <submittedName>
        <fullName evidence="6">LysR substrate-binding domain-containing protein</fullName>
    </submittedName>
</protein>
<dbReference type="InterPro" id="IPR005119">
    <property type="entry name" value="LysR_subst-bd"/>
</dbReference>
<keyword evidence="4" id="KW-0804">Transcription</keyword>
<name>A0AAU7UP64_9MICO</name>
<proteinExistence type="inferred from homology"/>
<dbReference type="Gene3D" id="3.40.190.10">
    <property type="entry name" value="Periplasmic binding protein-like II"/>
    <property type="match status" value="2"/>
</dbReference>
<dbReference type="InterPro" id="IPR036388">
    <property type="entry name" value="WH-like_DNA-bd_sf"/>
</dbReference>
<keyword evidence="3" id="KW-0238">DNA-binding</keyword>
<dbReference type="PANTHER" id="PTHR30346">
    <property type="entry name" value="TRANSCRIPTIONAL DUAL REGULATOR HCAR-RELATED"/>
    <property type="match status" value="1"/>
</dbReference>
<feature type="domain" description="HTH lysR-type" evidence="5">
    <location>
        <begin position="1"/>
        <end position="58"/>
    </location>
</feature>
<dbReference type="PANTHER" id="PTHR30346:SF0">
    <property type="entry name" value="HCA OPERON TRANSCRIPTIONAL ACTIVATOR HCAR"/>
    <property type="match status" value="1"/>
</dbReference>
<dbReference type="GO" id="GO:0003677">
    <property type="term" value="F:DNA binding"/>
    <property type="evidence" value="ECO:0007669"/>
    <property type="project" value="UniProtKB-KW"/>
</dbReference>
<organism evidence="6">
    <name type="scientific">Brevibacterium koreense</name>
    <dbReference type="NCBI Taxonomy" id="3140787"/>
    <lineage>
        <taxon>Bacteria</taxon>
        <taxon>Bacillati</taxon>
        <taxon>Actinomycetota</taxon>
        <taxon>Actinomycetes</taxon>
        <taxon>Micrococcales</taxon>
        <taxon>Brevibacteriaceae</taxon>
        <taxon>Brevibacterium</taxon>
    </lineage>
</organism>
<dbReference type="RefSeq" id="WP_350270958.1">
    <property type="nucleotide sequence ID" value="NZ_CP158281.1"/>
</dbReference>
<dbReference type="AlphaFoldDB" id="A0AAU7UP64"/>
<dbReference type="KEGG" id="bkr:AAFP32_05495"/>
<dbReference type="InterPro" id="IPR036390">
    <property type="entry name" value="WH_DNA-bd_sf"/>
</dbReference>